<feature type="region of interest" description="Disordered" evidence="8">
    <location>
        <begin position="198"/>
        <end position="225"/>
    </location>
</feature>
<dbReference type="InterPro" id="IPR002420">
    <property type="entry name" value="PI3K-type_C2_dom"/>
</dbReference>
<dbReference type="SUPFAM" id="SSF56112">
    <property type="entry name" value="Protein kinase-like (PK-like)"/>
    <property type="match status" value="1"/>
</dbReference>
<dbReference type="PROSITE" id="PS51545">
    <property type="entry name" value="PIK_HELICAL"/>
    <property type="match status" value="1"/>
</dbReference>
<dbReference type="GO" id="GO:0005768">
    <property type="term" value="C:endosome"/>
    <property type="evidence" value="ECO:0007669"/>
    <property type="project" value="TreeGrafter"/>
</dbReference>
<dbReference type="GO" id="GO:0006897">
    <property type="term" value="P:endocytosis"/>
    <property type="evidence" value="ECO:0007669"/>
    <property type="project" value="TreeGrafter"/>
</dbReference>
<dbReference type="Gene3D" id="2.60.40.150">
    <property type="entry name" value="C2 domain"/>
    <property type="match status" value="1"/>
</dbReference>
<dbReference type="PIRSF" id="PIRSF000587">
    <property type="entry name" value="PI3K_Vps34"/>
    <property type="match status" value="1"/>
</dbReference>
<dbReference type="PANTHER" id="PTHR10048">
    <property type="entry name" value="PHOSPHATIDYLINOSITOL KINASE"/>
    <property type="match status" value="1"/>
</dbReference>
<evidence type="ECO:0000256" key="1">
    <source>
        <dbReference type="ARBA" id="ARBA00012073"/>
    </source>
</evidence>
<dbReference type="GO" id="GO:0016303">
    <property type="term" value="F:1-phosphatidylinositol-3-kinase activity"/>
    <property type="evidence" value="ECO:0007669"/>
    <property type="project" value="UniProtKB-EC"/>
</dbReference>
<dbReference type="InterPro" id="IPR016024">
    <property type="entry name" value="ARM-type_fold"/>
</dbReference>
<dbReference type="GO" id="GO:0000045">
    <property type="term" value="P:autophagosome assembly"/>
    <property type="evidence" value="ECO:0007669"/>
    <property type="project" value="TreeGrafter"/>
</dbReference>
<dbReference type="AlphaFoldDB" id="C9ZWA0"/>
<protein>
    <recommendedName>
        <fullName evidence="1">phosphatidylinositol 3-kinase</fullName>
        <ecNumber evidence="1">2.7.1.137</ecNumber>
    </recommendedName>
</protein>
<evidence type="ECO:0000313" key="13">
    <source>
        <dbReference type="Proteomes" id="UP000002316"/>
    </source>
</evidence>
<dbReference type="Pfam" id="PF00454">
    <property type="entry name" value="PI3_PI4_kinase"/>
    <property type="match status" value="2"/>
</dbReference>
<dbReference type="PROSITE" id="PS50290">
    <property type="entry name" value="PI3_4_KINASE_3"/>
    <property type="match status" value="1"/>
</dbReference>
<dbReference type="GO" id="GO:0048015">
    <property type="term" value="P:phosphatidylinositol-mediated signaling"/>
    <property type="evidence" value="ECO:0007669"/>
    <property type="project" value="TreeGrafter"/>
</dbReference>
<evidence type="ECO:0000256" key="3">
    <source>
        <dbReference type="ARBA" id="ARBA00022741"/>
    </source>
</evidence>
<dbReference type="SUPFAM" id="SSF49562">
    <property type="entry name" value="C2 domain (Calcium/lipid-binding domain, CaLB)"/>
    <property type="match status" value="1"/>
</dbReference>
<dbReference type="Gene3D" id="3.30.1010.10">
    <property type="entry name" value="Phosphatidylinositol 3-kinase Catalytic Subunit, Chain A, domain 4"/>
    <property type="match status" value="1"/>
</dbReference>
<dbReference type="InterPro" id="IPR057756">
    <property type="entry name" value="PI3-kinase_type3/VPS34_cat"/>
</dbReference>
<evidence type="ECO:0000259" key="11">
    <source>
        <dbReference type="PROSITE" id="PS51547"/>
    </source>
</evidence>
<dbReference type="PROSITE" id="PS00916">
    <property type="entry name" value="PI3_4_KINASE_2"/>
    <property type="match status" value="1"/>
</dbReference>
<evidence type="ECO:0000256" key="4">
    <source>
        <dbReference type="ARBA" id="ARBA00022777"/>
    </source>
</evidence>
<dbReference type="KEGG" id="tbg:TbgDal_VIII6270"/>
<evidence type="ECO:0000259" key="9">
    <source>
        <dbReference type="PROSITE" id="PS50290"/>
    </source>
</evidence>
<dbReference type="InterPro" id="IPR036940">
    <property type="entry name" value="PI3/4_kinase_cat_sf"/>
</dbReference>
<dbReference type="InterPro" id="IPR000403">
    <property type="entry name" value="PI3/4_kinase_cat_dom"/>
</dbReference>
<organism evidence="12 13">
    <name type="scientific">Trypanosoma brucei gambiense (strain MHOM/CI/86/DAL972)</name>
    <dbReference type="NCBI Taxonomy" id="679716"/>
    <lineage>
        <taxon>Eukaryota</taxon>
        <taxon>Discoba</taxon>
        <taxon>Euglenozoa</taxon>
        <taxon>Kinetoplastea</taxon>
        <taxon>Metakinetoplastina</taxon>
        <taxon>Trypanosomatida</taxon>
        <taxon>Trypanosomatidae</taxon>
        <taxon>Trypanosoma</taxon>
    </lineage>
</organism>
<evidence type="ECO:0000256" key="6">
    <source>
        <dbReference type="PIRNR" id="PIRNR000587"/>
    </source>
</evidence>
<keyword evidence="4 6" id="KW-0418">Kinase</keyword>
<dbReference type="GO" id="GO:0034271">
    <property type="term" value="C:phosphatidylinositol 3-kinase complex, class III, type I"/>
    <property type="evidence" value="ECO:0007669"/>
    <property type="project" value="TreeGrafter"/>
</dbReference>
<dbReference type="PANTHER" id="PTHR10048:SF7">
    <property type="entry name" value="PHOSPHATIDYLINOSITOL 3-KINASE CATALYTIC SUBUNIT TYPE 3"/>
    <property type="match status" value="1"/>
</dbReference>
<sequence>MATNEDTVACTLKEENCGTLRGAPPSNEFLLANDMEEPFMVHLCAVDGYGRWCRRRNEETRRRCNGNGGEGEGRNNSSFNSAFVPYGQLVGSMSSLPLRGEAHYPSYSEDDTLCVTLQMFHMGMPITPILQSSHTYGCHQRLEEWIIFPIAIQDIPLDALVHCHVYAPHGLVGRTSFHPFTACGELKTGRRRYELQAGTAAGTERADHDDSDSVNGNKRAPSRMGMNPQELMLRDLRRGLVPQIPWMDKMIKRQVGELQTKNDETTGSQSIALSVLFPSTNGDQRVFLLSAPRDKLPASIVSLIPPPDRVVTSRTSPFAALAATPKQPYVDLCVDDENLCEAKVAALSNPRLFLSSANTQPGPVERAQLKEIAQKPLIHLEELKLGERTLLCRFRHFLTRDPAYFVPFMRSVNWDDKIEKREALKVMQQWKPIGFTQALICLSFYFRKVVDVRIYAINVLDKSSDDRLFRFLIQLVQGVRYDVNGELETFLLRRAANCWEICSNLFWYVLTEASLGSGNSQGDGQEERYTTFLQNIKATLQRTKPCFLQRIHQQVKLMGTLRTLNKSLLKASDRVKRMEFATSLIDSKECGIRELFFPSPISSLSEDPRETAAVQGRIVTLPTHPSAVVEDIISEGFYMFKSAMMPIKVPFVLHPEPLGSNTCHRSPVVEDGTNTGPSTVPVTVSRPEGGLLFKVGDDVRQDQLVVQLVQLIDMILRQDGLDLCLCPYRVIATGPTEGLVELIPNVVTLQSVQRDITGFIRSHNQSQEGYTAAMSRFTKSCAGYCVLTFILGIGDRHLENILLAHDGRLLHIDFGYILGNDPKPFPPPMKINKEMVEALGGPQSTGYMEFKSYCCSSYNIIREHAQVILSMLLLMVDASIPHISGDGKVDPRVNLLKVQEKLRLDLSNAEASQYIQNVIADSVGSIFTNLWDVLHAAAQARRA</sequence>
<dbReference type="Proteomes" id="UP000002316">
    <property type="component" value="Chromosome 8"/>
</dbReference>
<accession>C9ZWA0</accession>
<evidence type="ECO:0000313" key="12">
    <source>
        <dbReference type="EMBL" id="CBH13689.1"/>
    </source>
</evidence>
<evidence type="ECO:0000259" key="10">
    <source>
        <dbReference type="PROSITE" id="PS51545"/>
    </source>
</evidence>
<dbReference type="GO" id="GO:0000407">
    <property type="term" value="C:phagophore assembly site"/>
    <property type="evidence" value="ECO:0007669"/>
    <property type="project" value="TreeGrafter"/>
</dbReference>
<dbReference type="InterPro" id="IPR035892">
    <property type="entry name" value="C2_domain_sf"/>
</dbReference>
<feature type="domain" description="C2 PI3K-type" evidence="11">
    <location>
        <begin position="90"/>
        <end position="254"/>
    </location>
</feature>
<dbReference type="FunFam" id="1.10.1070.11:FF:000002">
    <property type="entry name" value="Phosphatidylinositol 3-kinase catalytic subunit type 3"/>
    <property type="match status" value="1"/>
</dbReference>
<dbReference type="SUPFAM" id="SSF48371">
    <property type="entry name" value="ARM repeat"/>
    <property type="match status" value="1"/>
</dbReference>
<proteinExistence type="inferred from homology"/>
<dbReference type="SMART" id="SM00145">
    <property type="entry name" value="PI3Ka"/>
    <property type="match status" value="1"/>
</dbReference>
<dbReference type="InterPro" id="IPR008290">
    <property type="entry name" value="PI3K_Vps34"/>
</dbReference>
<keyword evidence="3 6" id="KW-0547">Nucleotide-binding</keyword>
<dbReference type="InterPro" id="IPR001263">
    <property type="entry name" value="PI3K_accessory_dom"/>
</dbReference>
<dbReference type="GeneID" id="23863853"/>
<dbReference type="Gene3D" id="1.10.1070.11">
    <property type="entry name" value="Phosphatidylinositol 3-/4-kinase, catalytic domain"/>
    <property type="match status" value="1"/>
</dbReference>
<keyword evidence="5 6" id="KW-0067">ATP-binding</keyword>
<dbReference type="Pfam" id="PF00792">
    <property type="entry name" value="PI3K_C2"/>
    <property type="match status" value="1"/>
</dbReference>
<dbReference type="CDD" id="cd08380">
    <property type="entry name" value="C2_PI3K_like"/>
    <property type="match status" value="1"/>
</dbReference>
<dbReference type="Gene3D" id="1.25.40.70">
    <property type="entry name" value="Phosphatidylinositol 3-kinase, accessory domain (PIK)"/>
    <property type="match status" value="1"/>
</dbReference>
<dbReference type="SMART" id="SM00146">
    <property type="entry name" value="PI3Kc"/>
    <property type="match status" value="1"/>
</dbReference>
<dbReference type="RefSeq" id="XP_011775965.1">
    <property type="nucleotide sequence ID" value="XM_011777663.1"/>
</dbReference>
<dbReference type="GO" id="GO:0034272">
    <property type="term" value="C:phosphatidylinositol 3-kinase complex, class III, type II"/>
    <property type="evidence" value="ECO:0007669"/>
    <property type="project" value="TreeGrafter"/>
</dbReference>
<dbReference type="CDD" id="cd00896">
    <property type="entry name" value="PI3Kc_III"/>
    <property type="match status" value="1"/>
</dbReference>
<dbReference type="OrthoDB" id="67688at2759"/>
<reference evidence="13" key="1">
    <citation type="journal article" date="2010" name="PLoS Negl. Trop. Dis.">
        <title>The genome sequence of Trypanosoma brucei gambiense, causative agent of chronic human african trypanosomiasis.</title>
        <authorList>
            <person name="Jackson A.P."/>
            <person name="Sanders M."/>
            <person name="Berry A."/>
            <person name="McQuillan J."/>
            <person name="Aslett M.A."/>
            <person name="Quail M.A."/>
            <person name="Chukualim B."/>
            <person name="Capewell P."/>
            <person name="MacLeod A."/>
            <person name="Melville S.E."/>
            <person name="Gibson W."/>
            <person name="Barry J.D."/>
            <person name="Berriman M."/>
            <person name="Hertz-Fowler C."/>
        </authorList>
    </citation>
    <scope>NUCLEOTIDE SEQUENCE [LARGE SCALE GENOMIC DNA]</scope>
    <source>
        <strain evidence="13">MHOM/CI/86/DAL972</strain>
    </source>
</reference>
<keyword evidence="2 6" id="KW-0808">Transferase</keyword>
<comment type="similarity">
    <text evidence="6 7">Belongs to the PI3/PI4-kinase family.</text>
</comment>
<evidence type="ECO:0000256" key="8">
    <source>
        <dbReference type="SAM" id="MobiDB-lite"/>
    </source>
</evidence>
<dbReference type="PROSITE" id="PS51547">
    <property type="entry name" value="C2_PI3K"/>
    <property type="match status" value="1"/>
</dbReference>
<gene>
    <name evidence="12" type="ORF">TbgDal_VIII6270</name>
</gene>
<dbReference type="InterPro" id="IPR011009">
    <property type="entry name" value="Kinase-like_dom_sf"/>
</dbReference>
<dbReference type="GO" id="GO:0005524">
    <property type="term" value="F:ATP binding"/>
    <property type="evidence" value="ECO:0007669"/>
    <property type="project" value="UniProtKB-UniRule"/>
</dbReference>
<dbReference type="InterPro" id="IPR042236">
    <property type="entry name" value="PI3K_accessory_sf"/>
</dbReference>
<dbReference type="Pfam" id="PF00613">
    <property type="entry name" value="PI3Ka"/>
    <property type="match status" value="1"/>
</dbReference>
<dbReference type="PROSITE" id="PS00915">
    <property type="entry name" value="PI3_4_KINASE_1"/>
    <property type="match status" value="1"/>
</dbReference>
<dbReference type="VEuPathDB" id="TriTrypDB:Tbg972.8.6270"/>
<dbReference type="InterPro" id="IPR015433">
    <property type="entry name" value="PI3/4_kinase"/>
</dbReference>
<dbReference type="InterPro" id="IPR018936">
    <property type="entry name" value="PI3/4_kinase_CS"/>
</dbReference>
<feature type="domain" description="PI3K/PI4K catalytic" evidence="9">
    <location>
        <begin position="668"/>
        <end position="927"/>
    </location>
</feature>
<dbReference type="GO" id="GO:0005777">
    <property type="term" value="C:peroxisome"/>
    <property type="evidence" value="ECO:0007669"/>
    <property type="project" value="TreeGrafter"/>
</dbReference>
<evidence type="ECO:0000256" key="5">
    <source>
        <dbReference type="ARBA" id="ARBA00022840"/>
    </source>
</evidence>
<evidence type="ECO:0000256" key="7">
    <source>
        <dbReference type="PROSITE-ProRule" id="PRU00880"/>
    </source>
</evidence>
<evidence type="ECO:0000256" key="2">
    <source>
        <dbReference type="ARBA" id="ARBA00022679"/>
    </source>
</evidence>
<feature type="domain" description="PIK helical" evidence="10">
    <location>
        <begin position="354"/>
        <end position="539"/>
    </location>
</feature>
<dbReference type="EMBL" id="FN554971">
    <property type="protein sequence ID" value="CBH13689.1"/>
    <property type="molecule type" value="Genomic_DNA"/>
</dbReference>
<dbReference type="EC" id="2.7.1.137" evidence="1"/>
<name>C9ZWA0_TRYB9</name>